<proteinExistence type="predicted"/>
<feature type="domain" description="DUF112" evidence="2">
    <location>
        <begin position="17"/>
        <end position="435"/>
    </location>
</feature>
<feature type="transmembrane region" description="Helical" evidence="1">
    <location>
        <begin position="7"/>
        <end position="32"/>
    </location>
</feature>
<name>A0A4Q9G5T3_9RHOB</name>
<dbReference type="AlphaFoldDB" id="A0A4Q9G5T3"/>
<protein>
    <submittedName>
        <fullName evidence="3">C4-dicarboxylate ABC transporter permease</fullName>
    </submittedName>
</protein>
<feature type="transmembrane region" description="Helical" evidence="1">
    <location>
        <begin position="107"/>
        <end position="132"/>
    </location>
</feature>
<dbReference type="EMBL" id="SISK01000001">
    <property type="protein sequence ID" value="TBN44097.1"/>
    <property type="molecule type" value="Genomic_DNA"/>
</dbReference>
<feature type="transmembrane region" description="Helical" evidence="1">
    <location>
        <begin position="320"/>
        <end position="339"/>
    </location>
</feature>
<feature type="transmembrane region" description="Helical" evidence="1">
    <location>
        <begin position="460"/>
        <end position="483"/>
    </location>
</feature>
<evidence type="ECO:0000313" key="3">
    <source>
        <dbReference type="EMBL" id="TBN44097.1"/>
    </source>
</evidence>
<comment type="caution">
    <text evidence="3">The sequence shown here is derived from an EMBL/GenBank/DDBJ whole genome shotgun (WGS) entry which is preliminary data.</text>
</comment>
<evidence type="ECO:0000259" key="2">
    <source>
        <dbReference type="Pfam" id="PF01970"/>
    </source>
</evidence>
<dbReference type="Pfam" id="PF01970">
    <property type="entry name" value="TctA"/>
    <property type="match status" value="1"/>
</dbReference>
<organism evidence="3 4">
    <name type="scientific">Paracoccus subflavus</name>
    <dbReference type="NCBI Taxonomy" id="2528244"/>
    <lineage>
        <taxon>Bacteria</taxon>
        <taxon>Pseudomonadati</taxon>
        <taxon>Pseudomonadota</taxon>
        <taxon>Alphaproteobacteria</taxon>
        <taxon>Rhodobacterales</taxon>
        <taxon>Paracoccaceae</taxon>
        <taxon>Paracoccus</taxon>
    </lineage>
</organism>
<keyword evidence="4" id="KW-1185">Reference proteome</keyword>
<keyword evidence="1" id="KW-0812">Transmembrane</keyword>
<keyword evidence="1" id="KW-0472">Membrane</keyword>
<feature type="transmembrane region" description="Helical" evidence="1">
    <location>
        <begin position="38"/>
        <end position="65"/>
    </location>
</feature>
<evidence type="ECO:0000256" key="1">
    <source>
        <dbReference type="SAM" id="Phobius"/>
    </source>
</evidence>
<feature type="transmembrane region" description="Helical" evidence="1">
    <location>
        <begin position="351"/>
        <end position="374"/>
    </location>
</feature>
<feature type="transmembrane region" description="Helical" evidence="1">
    <location>
        <begin position="166"/>
        <end position="184"/>
    </location>
</feature>
<sequence>MDIISNLLIPIVNLDLLLLIAVGTFAGIYVGAIPGLSVTMAVSILISFTFSWEVYPALALMIGIYMGGVYGGSRTAILLNIPGAPSAIATALDGFPMAQQGRAGEAIGIVTVVSFIGGFLGIIALALFAPFLSDFAIGFQPRDFMLLAIMGILLVGSLSGDSLVKGVFAGALGIGIGAVGMDPLTVQDRFVFGIPDLRGGISFVAVMIGLFGVSETLAQLHSIHTPAVRQKITNIVPSWAKVRKHLPLGLQTSTIGTVVGALPGTGGDIAALMAYDHAQRVTRNPEVPFGKGAIEGLVAPETANNAAVGGAFIPMMTLGIPGDAVTAIMIGALFIHGLNPGPMLMIEQPDMFWFIVSSLTLANIFMLIFGLTGIRLFVRIVELPRTVLLPVIMVLSIVGAYAINNSVTDVYWMLGFGVLGYFMRLYGYPLAPIILGVILSRLLDDNWRRAIISERDDFGAMMMGIFTSPLSLSLFLAVVLIVATSTPWWKRWRARKAGVVASQGQKP</sequence>
<dbReference type="PANTHER" id="PTHR35342:SF5">
    <property type="entry name" value="TRICARBOXYLIC TRANSPORT PROTEIN"/>
    <property type="match status" value="1"/>
</dbReference>
<dbReference type="OrthoDB" id="9791872at2"/>
<feature type="transmembrane region" description="Helical" evidence="1">
    <location>
        <begin position="410"/>
        <end position="439"/>
    </location>
</feature>
<dbReference type="PANTHER" id="PTHR35342">
    <property type="entry name" value="TRICARBOXYLIC TRANSPORT PROTEIN"/>
    <property type="match status" value="1"/>
</dbReference>
<dbReference type="InterPro" id="IPR002823">
    <property type="entry name" value="DUF112_TM"/>
</dbReference>
<evidence type="ECO:0000313" key="4">
    <source>
        <dbReference type="Proteomes" id="UP000293520"/>
    </source>
</evidence>
<feature type="transmembrane region" description="Helical" evidence="1">
    <location>
        <begin position="386"/>
        <end position="404"/>
    </location>
</feature>
<keyword evidence="1" id="KW-1133">Transmembrane helix</keyword>
<dbReference type="Proteomes" id="UP000293520">
    <property type="component" value="Unassembled WGS sequence"/>
</dbReference>
<accession>A0A4Q9G5T3</accession>
<feature type="transmembrane region" description="Helical" evidence="1">
    <location>
        <begin position="144"/>
        <end position="160"/>
    </location>
</feature>
<dbReference type="RefSeq" id="WP_130989796.1">
    <property type="nucleotide sequence ID" value="NZ_SISK01000001.1"/>
</dbReference>
<reference evidence="3 4" key="1">
    <citation type="submission" date="2019-02" db="EMBL/GenBank/DDBJ databases">
        <title>Paracoccus subflavus sp. nov., isolated from marine sediment of the Pacific Ocean.</title>
        <authorList>
            <person name="Zhang G."/>
        </authorList>
    </citation>
    <scope>NUCLEOTIDE SEQUENCE [LARGE SCALE GENOMIC DNA]</scope>
    <source>
        <strain evidence="3 4">GY0581</strain>
    </source>
</reference>
<gene>
    <name evidence="3" type="ORF">EYE42_03005</name>
</gene>